<comment type="caution">
    <text evidence="2">The sequence shown here is derived from an EMBL/GenBank/DDBJ whole genome shotgun (WGS) entry which is preliminary data.</text>
</comment>
<dbReference type="Proteomes" id="UP000823388">
    <property type="component" value="Chromosome 1N"/>
</dbReference>
<keyword evidence="1" id="KW-0732">Signal</keyword>
<keyword evidence="3" id="KW-1185">Reference proteome</keyword>
<sequence>MNFNIAGLILWCACYGFACRGLNCSLVYTSEKLHQIVIFEITALAPPVIHKPA</sequence>
<organism evidence="2 3">
    <name type="scientific">Panicum virgatum</name>
    <name type="common">Blackwell switchgrass</name>
    <dbReference type="NCBI Taxonomy" id="38727"/>
    <lineage>
        <taxon>Eukaryota</taxon>
        <taxon>Viridiplantae</taxon>
        <taxon>Streptophyta</taxon>
        <taxon>Embryophyta</taxon>
        <taxon>Tracheophyta</taxon>
        <taxon>Spermatophyta</taxon>
        <taxon>Magnoliopsida</taxon>
        <taxon>Liliopsida</taxon>
        <taxon>Poales</taxon>
        <taxon>Poaceae</taxon>
        <taxon>PACMAD clade</taxon>
        <taxon>Panicoideae</taxon>
        <taxon>Panicodae</taxon>
        <taxon>Paniceae</taxon>
        <taxon>Panicinae</taxon>
        <taxon>Panicum</taxon>
        <taxon>Panicum sect. Hiantes</taxon>
    </lineage>
</organism>
<reference evidence="2" key="1">
    <citation type="submission" date="2020-05" db="EMBL/GenBank/DDBJ databases">
        <title>WGS assembly of Panicum virgatum.</title>
        <authorList>
            <person name="Lovell J.T."/>
            <person name="Jenkins J."/>
            <person name="Shu S."/>
            <person name="Juenger T.E."/>
            <person name="Schmutz J."/>
        </authorList>
    </citation>
    <scope>NUCLEOTIDE SEQUENCE</scope>
    <source>
        <strain evidence="2">AP13</strain>
    </source>
</reference>
<name>A0A8T0WR19_PANVG</name>
<accession>A0A8T0WR19</accession>
<evidence type="ECO:0000256" key="1">
    <source>
        <dbReference type="SAM" id="SignalP"/>
    </source>
</evidence>
<dbReference type="AlphaFoldDB" id="A0A8T0WR19"/>
<feature type="chain" id="PRO_5035888455" evidence="1">
    <location>
        <begin position="19"/>
        <end position="53"/>
    </location>
</feature>
<proteinExistence type="predicted"/>
<evidence type="ECO:0000313" key="3">
    <source>
        <dbReference type="Proteomes" id="UP000823388"/>
    </source>
</evidence>
<protein>
    <submittedName>
        <fullName evidence="2">Uncharacterized protein</fullName>
    </submittedName>
</protein>
<gene>
    <name evidence="2" type="ORF">PVAP13_1NG131219</name>
</gene>
<dbReference type="EMBL" id="CM029038">
    <property type="protein sequence ID" value="KAG2649765.1"/>
    <property type="molecule type" value="Genomic_DNA"/>
</dbReference>
<feature type="signal peptide" evidence="1">
    <location>
        <begin position="1"/>
        <end position="18"/>
    </location>
</feature>
<evidence type="ECO:0000313" key="2">
    <source>
        <dbReference type="EMBL" id="KAG2649765.1"/>
    </source>
</evidence>